<keyword evidence="5 8" id="KW-0808">Transferase</keyword>
<keyword evidence="10" id="KW-1185">Reference proteome</keyword>
<dbReference type="Gene3D" id="3.30.2330.10">
    <property type="entry name" value="arginine biosynthesis bifunctional protein suprefamily"/>
    <property type="match status" value="1"/>
</dbReference>
<comment type="catalytic activity">
    <reaction evidence="8">
        <text>N(2)-acetyl-L-ornithine + L-glutamate = N-acetyl-L-glutamate + L-ornithine</text>
        <dbReference type="Rhea" id="RHEA:15349"/>
        <dbReference type="ChEBI" id="CHEBI:29985"/>
        <dbReference type="ChEBI" id="CHEBI:44337"/>
        <dbReference type="ChEBI" id="CHEBI:46911"/>
        <dbReference type="ChEBI" id="CHEBI:57805"/>
        <dbReference type="EC" id="2.3.1.35"/>
    </reaction>
</comment>
<feature type="binding site" evidence="8">
    <location>
        <position position="398"/>
    </location>
    <ligand>
        <name>substrate</name>
    </ligand>
</feature>
<evidence type="ECO:0000256" key="1">
    <source>
        <dbReference type="ARBA" id="ARBA00006774"/>
    </source>
</evidence>
<keyword evidence="3 8" id="KW-0055">Arginine biosynthesis</keyword>
<evidence type="ECO:0000256" key="6">
    <source>
        <dbReference type="ARBA" id="ARBA00022813"/>
    </source>
</evidence>
<dbReference type="GO" id="GO:0004358">
    <property type="term" value="F:L-glutamate N-acetyltransferase activity, acting on acetyl-L-ornithine as donor"/>
    <property type="evidence" value="ECO:0007669"/>
    <property type="project" value="UniProtKB-UniRule"/>
</dbReference>
<feature type="binding site" evidence="8">
    <location>
        <position position="153"/>
    </location>
    <ligand>
        <name>substrate</name>
    </ligand>
</feature>
<comment type="function">
    <text evidence="8">Catalyzes two activities which are involved in the cyclic version of arginine biosynthesis: the synthesis of N-acetylglutamate from glutamate and acetyl-CoA as the acetyl donor, and of ornithine by transacetylation between N(2)-acetylornithine and glutamate.</text>
</comment>
<dbReference type="HAMAP" id="MF_01106">
    <property type="entry name" value="ArgJ"/>
    <property type="match status" value="1"/>
</dbReference>
<dbReference type="EMBL" id="BNJF01000001">
    <property type="protein sequence ID" value="GHO45366.1"/>
    <property type="molecule type" value="Genomic_DNA"/>
</dbReference>
<dbReference type="UniPathway" id="UPA00068">
    <property type="reaction ID" value="UER00106"/>
</dbReference>
<feature type="chain" id="PRO_5035348536" description="Arginine biosynthesis bifunctional protein ArgJ beta chain" evidence="8">
    <location>
        <begin position="190"/>
        <end position="403"/>
    </location>
</feature>
<dbReference type="GO" id="GO:0006592">
    <property type="term" value="P:ornithine biosynthetic process"/>
    <property type="evidence" value="ECO:0007669"/>
    <property type="project" value="TreeGrafter"/>
</dbReference>
<feature type="chain" id="PRO_5035348537" description="Arginine biosynthesis bifunctional protein ArgJ alpha chain" evidence="8">
    <location>
        <begin position="1"/>
        <end position="189"/>
    </location>
</feature>
<feature type="binding site" evidence="8">
    <location>
        <position position="179"/>
    </location>
    <ligand>
        <name>substrate</name>
    </ligand>
</feature>
<gene>
    <name evidence="8 9" type="primary">argJ</name>
    <name evidence="9" type="ORF">KSX_35290</name>
</gene>
<dbReference type="GO" id="GO:0005737">
    <property type="term" value="C:cytoplasm"/>
    <property type="evidence" value="ECO:0007669"/>
    <property type="project" value="UniProtKB-SubCell"/>
</dbReference>
<keyword evidence="4 8" id="KW-0028">Amino-acid biosynthesis</keyword>
<evidence type="ECO:0000256" key="4">
    <source>
        <dbReference type="ARBA" id="ARBA00022605"/>
    </source>
</evidence>
<dbReference type="InterPro" id="IPR042195">
    <property type="entry name" value="ArgJ_beta_C"/>
</dbReference>
<dbReference type="GO" id="GO:0006526">
    <property type="term" value="P:L-arginine biosynthetic process"/>
    <property type="evidence" value="ECO:0007669"/>
    <property type="project" value="UniProtKB-UniRule"/>
</dbReference>
<reference evidence="9" key="1">
    <citation type="submission" date="2020-10" db="EMBL/GenBank/DDBJ databases">
        <title>Taxonomic study of unclassified bacteria belonging to the class Ktedonobacteria.</title>
        <authorList>
            <person name="Yabe S."/>
            <person name="Wang C.M."/>
            <person name="Zheng Y."/>
            <person name="Sakai Y."/>
            <person name="Cavaletti L."/>
            <person name="Monciardini P."/>
            <person name="Donadio S."/>
        </authorList>
    </citation>
    <scope>NUCLEOTIDE SEQUENCE</scope>
    <source>
        <strain evidence="9">SOSP1-1</strain>
    </source>
</reference>
<evidence type="ECO:0000313" key="9">
    <source>
        <dbReference type="EMBL" id="GHO45366.1"/>
    </source>
</evidence>
<dbReference type="EC" id="2.3.1.1" evidence="8"/>
<evidence type="ECO:0000256" key="8">
    <source>
        <dbReference type="HAMAP-Rule" id="MF_01106"/>
    </source>
</evidence>
<comment type="caution">
    <text evidence="9">The sequence shown here is derived from an EMBL/GenBank/DDBJ whole genome shotgun (WGS) entry which is preliminary data.</text>
</comment>
<dbReference type="PANTHER" id="PTHR23100:SF0">
    <property type="entry name" value="ARGININE BIOSYNTHESIS BIFUNCTIONAL PROTEIN ARGJ, MITOCHONDRIAL"/>
    <property type="match status" value="1"/>
</dbReference>
<dbReference type="InterPro" id="IPR016117">
    <property type="entry name" value="ArgJ-like_dom_sf"/>
</dbReference>
<feature type="site" description="Involved in the stabilization of negative charge on the oxyanion by the formation of the oxyanion hole" evidence="8">
    <location>
        <position position="118"/>
    </location>
</feature>
<dbReference type="AlphaFoldDB" id="A0A8J3HY69"/>
<comment type="catalytic activity">
    <reaction evidence="8">
        <text>L-glutamate + acetyl-CoA = N-acetyl-L-glutamate + CoA + H(+)</text>
        <dbReference type="Rhea" id="RHEA:24292"/>
        <dbReference type="ChEBI" id="CHEBI:15378"/>
        <dbReference type="ChEBI" id="CHEBI:29985"/>
        <dbReference type="ChEBI" id="CHEBI:44337"/>
        <dbReference type="ChEBI" id="CHEBI:57287"/>
        <dbReference type="ChEBI" id="CHEBI:57288"/>
        <dbReference type="EC" id="2.3.1.1"/>
    </reaction>
</comment>
<comment type="pathway">
    <text evidence="8">Amino-acid biosynthesis; L-arginine biosynthesis; L-ornithine and N-acetyl-L-glutamate from L-glutamate and N(2)-acetyl-L-ornithine (cyclic): step 1/1.</text>
</comment>
<dbReference type="Proteomes" id="UP000612362">
    <property type="component" value="Unassembled WGS sequence"/>
</dbReference>
<dbReference type="NCBIfam" id="TIGR00120">
    <property type="entry name" value="ArgJ"/>
    <property type="match status" value="1"/>
</dbReference>
<dbReference type="EC" id="2.3.1.35" evidence="8"/>
<comment type="caution">
    <text evidence="8">Lacks conserved residue(s) required for the propagation of feature annotation.</text>
</comment>
<feature type="binding site" evidence="8">
    <location>
        <position position="276"/>
    </location>
    <ligand>
        <name>substrate</name>
    </ligand>
</feature>
<dbReference type="FunFam" id="3.60.70.12:FF:000001">
    <property type="entry name" value="Arginine biosynthesis bifunctional protein ArgJ, chloroplastic"/>
    <property type="match status" value="1"/>
</dbReference>
<keyword evidence="7 8" id="KW-0012">Acyltransferase</keyword>
<feature type="site" description="Involved in the stabilization of negative charge on the oxyanion by the formation of the oxyanion hole" evidence="8">
    <location>
        <position position="119"/>
    </location>
</feature>
<dbReference type="Pfam" id="PF01960">
    <property type="entry name" value="ArgJ"/>
    <property type="match status" value="1"/>
</dbReference>
<keyword evidence="6 8" id="KW-0068">Autocatalytic cleavage</keyword>
<dbReference type="Gene3D" id="3.10.20.340">
    <property type="entry name" value="ArgJ beta chain, C-terminal domain"/>
    <property type="match status" value="1"/>
</dbReference>
<evidence type="ECO:0000256" key="5">
    <source>
        <dbReference type="ARBA" id="ARBA00022679"/>
    </source>
</evidence>
<dbReference type="PANTHER" id="PTHR23100">
    <property type="entry name" value="ARGININE BIOSYNTHESIS BIFUNCTIONAL PROTEIN ARGJ"/>
    <property type="match status" value="1"/>
</dbReference>
<evidence type="ECO:0000256" key="7">
    <source>
        <dbReference type="ARBA" id="ARBA00023315"/>
    </source>
</evidence>
<comment type="subunit">
    <text evidence="2 8">Heterotetramer of two alpha and two beta chains.</text>
</comment>
<name>A0A8J3HY69_9CHLR</name>
<comment type="subcellular location">
    <subcellularLocation>
        <location evidence="8">Cytoplasm</location>
    </subcellularLocation>
</comment>
<dbReference type="InterPro" id="IPR002813">
    <property type="entry name" value="Arg_biosynth_ArgJ"/>
</dbReference>
<keyword evidence="8" id="KW-0511">Multifunctional enzyme</keyword>
<dbReference type="Gene3D" id="3.60.70.12">
    <property type="entry name" value="L-amino peptidase D-ALA esterase/amidase"/>
    <property type="match status" value="1"/>
</dbReference>
<dbReference type="SUPFAM" id="SSF56266">
    <property type="entry name" value="DmpA/ArgJ-like"/>
    <property type="match status" value="1"/>
</dbReference>
<dbReference type="NCBIfam" id="NF003802">
    <property type="entry name" value="PRK05388.1"/>
    <property type="match status" value="1"/>
</dbReference>
<dbReference type="CDD" id="cd02152">
    <property type="entry name" value="OAT"/>
    <property type="match status" value="1"/>
</dbReference>
<evidence type="ECO:0000256" key="2">
    <source>
        <dbReference type="ARBA" id="ARBA00011475"/>
    </source>
</evidence>
<feature type="binding site" evidence="8">
    <location>
        <position position="190"/>
    </location>
    <ligand>
        <name>substrate</name>
    </ligand>
</feature>
<sequence length="403" mass="43046">MADLFHEIDQCVTAPKGFRTGTTSCGIKSDAGIKDLAILVSDVPCTVAGVFTTHNLRAAPVLLCQERLKGGKAQAIVVNSGNANCATGQQGLDNAYQMTSFTASKLGIAEDLVFCSSTGIIGRQLPMEKIEAGIQQIELSTTDGNAFAEAIMTTDTHPKRMALEFEIEGKTVRLGGVTKGSGMIRPNMATMLSYITTDAAVEQAWLQQVLKEAVDDSYNMISVDGDMSTNDTCMVFANGLVDNTPLNAQHPDAPTFVQALRQITFKLAREMARDGEGATKIQTINVRGARNKADAVKAARSLTYSPLWQCALAGGDPNWGRIAAAAGSSGCEFDQNAFDIFVGETQITRQGIAIDYDQDQAHAAMAGDEVIITIDLHLGDGEATAWGCDLTHGYIDENSLYTR</sequence>
<proteinExistence type="inferred from homology"/>
<comment type="similarity">
    <text evidence="1 8">Belongs to the ArgJ family.</text>
</comment>
<dbReference type="GO" id="GO:0004042">
    <property type="term" value="F:L-glutamate N-acetyltransferase activity"/>
    <property type="evidence" value="ECO:0007669"/>
    <property type="project" value="UniProtKB-UniRule"/>
</dbReference>
<feature type="active site" description="Nucleophile" evidence="8">
    <location>
        <position position="190"/>
    </location>
</feature>
<feature type="site" description="Cleavage; by autolysis" evidence="8">
    <location>
        <begin position="189"/>
        <end position="190"/>
    </location>
</feature>
<evidence type="ECO:0000313" key="10">
    <source>
        <dbReference type="Proteomes" id="UP000612362"/>
    </source>
</evidence>
<accession>A0A8J3HY69</accession>
<evidence type="ECO:0000256" key="3">
    <source>
        <dbReference type="ARBA" id="ARBA00022571"/>
    </source>
</evidence>
<dbReference type="RefSeq" id="WP_220194704.1">
    <property type="nucleotide sequence ID" value="NZ_BNJF01000001.1"/>
</dbReference>
<comment type="pathway">
    <text evidence="8">Amino-acid biosynthesis; L-arginine biosynthesis; N(2)-acetyl-L-ornithine from L-glutamate: step 1/4.</text>
</comment>
<keyword evidence="8" id="KW-0963">Cytoplasm</keyword>
<organism evidence="9 10">
    <name type="scientific">Ktedonospora formicarum</name>
    <dbReference type="NCBI Taxonomy" id="2778364"/>
    <lineage>
        <taxon>Bacteria</taxon>
        <taxon>Bacillati</taxon>
        <taxon>Chloroflexota</taxon>
        <taxon>Ktedonobacteria</taxon>
        <taxon>Ktedonobacterales</taxon>
        <taxon>Ktedonobacteraceae</taxon>
        <taxon>Ktedonospora</taxon>
    </lineage>
</organism>
<protein>
    <recommendedName>
        <fullName evidence="8">Arginine biosynthesis bifunctional protein ArgJ</fullName>
    </recommendedName>
    <domain>
        <recommendedName>
            <fullName evidence="8">Glutamate N-acetyltransferase</fullName>
            <ecNumber evidence="8">2.3.1.35</ecNumber>
        </recommendedName>
        <alternativeName>
            <fullName evidence="8">Ornithine acetyltransferase</fullName>
            <shortName evidence="8">OATase</shortName>
        </alternativeName>
        <alternativeName>
            <fullName evidence="8">Ornithine transacetylase</fullName>
        </alternativeName>
    </domain>
    <domain>
        <recommendedName>
            <fullName evidence="8">Amino-acid acetyltransferase</fullName>
            <ecNumber evidence="8">2.3.1.1</ecNumber>
        </recommendedName>
        <alternativeName>
            <fullName evidence="8">N-acetylglutamate synthase</fullName>
            <shortName evidence="8">AGSase</shortName>
        </alternativeName>
    </domain>
    <component>
        <recommendedName>
            <fullName evidence="8">Arginine biosynthesis bifunctional protein ArgJ alpha chain</fullName>
        </recommendedName>
    </component>
    <component>
        <recommendedName>
            <fullName evidence="8">Arginine biosynthesis bifunctional protein ArgJ beta chain</fullName>
        </recommendedName>
    </component>
</protein>